<keyword evidence="2" id="KW-1185">Reference proteome</keyword>
<dbReference type="Proteomes" id="UP000829647">
    <property type="component" value="Chromosome"/>
</dbReference>
<dbReference type="RefSeq" id="WP_247976228.1">
    <property type="nucleotide sequence ID" value="NZ_CP095848.1"/>
</dbReference>
<sequence>MRQLFTAFSVQLPLLGSFLSLPAPARRAAHVMPNHLKRYLLLLLVAISSLHDATAQSTPPAVQYPRLSKTLDSLAFVDQWPMQRIFKQQPDSAGRNLVQVEKENFARHQPLLEKMVRQYGYPGFRQVGEKSSNNFWLLVQHADAYPTFQRQVLKLMRREVKRKNANPENYAYLTDRVALNAGQLSEYGTQVTFEGTGSTIRAIARPLRDPSHVNKRRAALGLEPLETYLENSTKVTREMNAPKGSVK</sequence>
<dbReference type="EMBL" id="CP095848">
    <property type="protein sequence ID" value="UPL50188.1"/>
    <property type="molecule type" value="Genomic_DNA"/>
</dbReference>
<protein>
    <submittedName>
        <fullName evidence="1">Uncharacterized protein</fullName>
    </submittedName>
</protein>
<evidence type="ECO:0000313" key="1">
    <source>
        <dbReference type="EMBL" id="UPL50188.1"/>
    </source>
</evidence>
<proteinExistence type="predicted"/>
<gene>
    <name evidence="1" type="ORF">MWH26_04590</name>
</gene>
<dbReference type="Pfam" id="PF20329">
    <property type="entry name" value="DUF6624"/>
    <property type="match status" value="1"/>
</dbReference>
<name>A0ABY4JBK5_9BACT</name>
<dbReference type="InterPro" id="IPR046732">
    <property type="entry name" value="DUF6624"/>
</dbReference>
<accession>A0ABY4JBK5</accession>
<reference evidence="1 2" key="1">
    <citation type="submission" date="2022-04" db="EMBL/GenBank/DDBJ databases">
        <title>Hymenobacter sp. isolated from the air.</title>
        <authorList>
            <person name="Won M."/>
            <person name="Lee C.-M."/>
            <person name="Woen H.-Y."/>
            <person name="Kwon S.-W."/>
        </authorList>
    </citation>
    <scope>NUCLEOTIDE SEQUENCE [LARGE SCALE GENOMIC DNA]</scope>
    <source>
        <strain evidence="2">5516 S-25</strain>
    </source>
</reference>
<evidence type="ECO:0000313" key="2">
    <source>
        <dbReference type="Proteomes" id="UP000829647"/>
    </source>
</evidence>
<organism evidence="1 2">
    <name type="scientific">Hymenobacter sublimis</name>
    <dbReference type="NCBI Taxonomy" id="2933777"/>
    <lineage>
        <taxon>Bacteria</taxon>
        <taxon>Pseudomonadati</taxon>
        <taxon>Bacteroidota</taxon>
        <taxon>Cytophagia</taxon>
        <taxon>Cytophagales</taxon>
        <taxon>Hymenobacteraceae</taxon>
        <taxon>Hymenobacter</taxon>
    </lineage>
</organism>